<sequence length="611" mass="72621">MRQTLLIFLVIFIKNNVAQDYCESKLCILDAERLINSATDNEQVKPCDDFKEFSVGKFYRYKALHDRYEHYILNQGKQEAIDYLKNKNLQLVEGNDWQPQLWNLSARVYDPSINLDFFLTHKITRCSDPTNTNREILCWKFSYTFDFLHKILVRSPENTRLDFLDRLRELDAAFKVDQSNKKLAIEHLLEFFSEIVNIETPDHERIPAMCKINEISSYLTPNSKENLDWLYFINKGFMNDSQVKSDEEEILIEDWKIFSKALELLENKSPRVVGDVLLLGFLYGYQHLYTMYSFGRIDSFKRGTKKDYQRYEQCLDLLGLYYGPGLLAMYISKYHENSTIVQAENFIREAINDVIIEFSKATDLDMPIKTDVINKLNHTFIVLGGLPQINDMKKMEELYSGIELKGDEKILETTIKLISYHNKIDNEPKSSWKYQVNGLSHLNNLKYIVEQNVLNVPFEYISYPYFHPNRSRFFNTATLFTEVVLTLNEGIKEHLKNNYDINYKLDYDSVELGYKNYLKWEKTNVEKTLPGFNLTNRQLYWLSFANSYFMKYHSNVSLYQLDALNVQFEYFHLWFKFRPEFREAFNCSEPTENEKKEFEVFVKKFYKGYRP</sequence>
<dbReference type="Pfam" id="PF05649">
    <property type="entry name" value="Peptidase_M13_N"/>
    <property type="match status" value="1"/>
</dbReference>
<dbReference type="GO" id="GO:0005886">
    <property type="term" value="C:plasma membrane"/>
    <property type="evidence" value="ECO:0007669"/>
    <property type="project" value="UniProtKB-SubCell"/>
</dbReference>
<evidence type="ECO:0000256" key="3">
    <source>
        <dbReference type="SAM" id="SignalP"/>
    </source>
</evidence>
<dbReference type="Gene3D" id="1.10.1380.10">
    <property type="entry name" value="Neutral endopeptidase , domain2"/>
    <property type="match status" value="1"/>
</dbReference>
<dbReference type="InterPro" id="IPR008753">
    <property type="entry name" value="Peptidase_M13_N"/>
</dbReference>
<name>A0A9J6BLJ2_POLVA</name>
<dbReference type="PROSITE" id="PS51885">
    <property type="entry name" value="NEPRILYSIN"/>
    <property type="match status" value="1"/>
</dbReference>
<comment type="caution">
    <text evidence="5">The sequence shown here is derived from an EMBL/GenBank/DDBJ whole genome shotgun (WGS) entry which is preliminary data.</text>
</comment>
<keyword evidence="6" id="KW-1185">Reference proteome</keyword>
<dbReference type="AlphaFoldDB" id="A0A9J6BLJ2"/>
<dbReference type="PANTHER" id="PTHR11733">
    <property type="entry name" value="ZINC METALLOPROTEASE FAMILY M13 NEPRILYSIN-RELATED"/>
    <property type="match status" value="1"/>
</dbReference>
<dbReference type="PANTHER" id="PTHR11733:SF133">
    <property type="entry name" value="PHOSPHATE-REGULATING NEUTRAL ENDOPEPTIDASE PHEX"/>
    <property type="match status" value="1"/>
</dbReference>
<dbReference type="Gene3D" id="3.40.390.10">
    <property type="entry name" value="Collagenase (Catalytic Domain)"/>
    <property type="match status" value="1"/>
</dbReference>
<dbReference type="InterPro" id="IPR024079">
    <property type="entry name" value="MetalloPept_cat_dom_sf"/>
</dbReference>
<feature type="chain" id="PRO_5039924834" description="Peptidase M13 N-terminal domain-containing protein" evidence="3">
    <location>
        <begin position="19"/>
        <end position="611"/>
    </location>
</feature>
<dbReference type="InterPro" id="IPR042089">
    <property type="entry name" value="Peptidase_M13_dom_2"/>
</dbReference>
<protein>
    <recommendedName>
        <fullName evidence="4">Peptidase M13 N-terminal domain-containing protein</fullName>
    </recommendedName>
</protein>
<dbReference type="GO" id="GO:0004222">
    <property type="term" value="F:metalloendopeptidase activity"/>
    <property type="evidence" value="ECO:0007669"/>
    <property type="project" value="InterPro"/>
</dbReference>
<gene>
    <name evidence="5" type="ORF">PVAND_000976</name>
</gene>
<organism evidence="5 6">
    <name type="scientific">Polypedilum vanderplanki</name>
    <name type="common">Sleeping chironomid midge</name>
    <dbReference type="NCBI Taxonomy" id="319348"/>
    <lineage>
        <taxon>Eukaryota</taxon>
        <taxon>Metazoa</taxon>
        <taxon>Ecdysozoa</taxon>
        <taxon>Arthropoda</taxon>
        <taxon>Hexapoda</taxon>
        <taxon>Insecta</taxon>
        <taxon>Pterygota</taxon>
        <taxon>Neoptera</taxon>
        <taxon>Endopterygota</taxon>
        <taxon>Diptera</taxon>
        <taxon>Nematocera</taxon>
        <taxon>Chironomoidea</taxon>
        <taxon>Chironomidae</taxon>
        <taxon>Chironominae</taxon>
        <taxon>Polypedilum</taxon>
        <taxon>Polypedilum</taxon>
    </lineage>
</organism>
<accession>A0A9J6BLJ2</accession>
<proteinExistence type="inferred from homology"/>
<evidence type="ECO:0000256" key="1">
    <source>
        <dbReference type="ARBA" id="ARBA00004401"/>
    </source>
</evidence>
<dbReference type="SUPFAM" id="SSF55486">
    <property type="entry name" value="Metalloproteases ('zincins'), catalytic domain"/>
    <property type="match status" value="1"/>
</dbReference>
<keyword evidence="3" id="KW-0732">Signal</keyword>
<dbReference type="GO" id="GO:0016485">
    <property type="term" value="P:protein processing"/>
    <property type="evidence" value="ECO:0007669"/>
    <property type="project" value="TreeGrafter"/>
</dbReference>
<reference evidence="5" key="1">
    <citation type="submission" date="2021-03" db="EMBL/GenBank/DDBJ databases">
        <title>Chromosome level genome of the anhydrobiotic midge Polypedilum vanderplanki.</title>
        <authorList>
            <person name="Yoshida Y."/>
            <person name="Kikawada T."/>
            <person name="Gusev O."/>
        </authorList>
    </citation>
    <scope>NUCLEOTIDE SEQUENCE</scope>
    <source>
        <strain evidence="5">NIAS01</strain>
        <tissue evidence="5">Whole body or cell culture</tissue>
    </source>
</reference>
<comment type="similarity">
    <text evidence="2">Belongs to the peptidase M13 family.</text>
</comment>
<feature type="signal peptide" evidence="3">
    <location>
        <begin position="1"/>
        <end position="18"/>
    </location>
</feature>
<evidence type="ECO:0000313" key="5">
    <source>
        <dbReference type="EMBL" id="KAG5670732.1"/>
    </source>
</evidence>
<dbReference type="EMBL" id="JADBJN010000003">
    <property type="protein sequence ID" value="KAG5670732.1"/>
    <property type="molecule type" value="Genomic_DNA"/>
</dbReference>
<evidence type="ECO:0000256" key="2">
    <source>
        <dbReference type="ARBA" id="ARBA00007357"/>
    </source>
</evidence>
<evidence type="ECO:0000313" key="6">
    <source>
        <dbReference type="Proteomes" id="UP001107558"/>
    </source>
</evidence>
<feature type="domain" description="Peptidase M13 N-terminal" evidence="4">
    <location>
        <begin position="161"/>
        <end position="378"/>
    </location>
</feature>
<evidence type="ECO:0000259" key="4">
    <source>
        <dbReference type="Pfam" id="PF05649"/>
    </source>
</evidence>
<dbReference type="InterPro" id="IPR000718">
    <property type="entry name" value="Peptidase_M13"/>
</dbReference>
<comment type="subcellular location">
    <subcellularLocation>
        <location evidence="1">Cell membrane</location>
        <topology evidence="1">Single-pass type II membrane protein</topology>
    </subcellularLocation>
</comment>
<dbReference type="Proteomes" id="UP001107558">
    <property type="component" value="Chromosome 3"/>
</dbReference>